<feature type="compositionally biased region" description="Basic and acidic residues" evidence="1">
    <location>
        <begin position="35"/>
        <end position="49"/>
    </location>
</feature>
<keyword evidence="4" id="KW-1185">Reference proteome</keyword>
<evidence type="ECO:0000256" key="2">
    <source>
        <dbReference type="SAM" id="SignalP"/>
    </source>
</evidence>
<evidence type="ECO:0000256" key="1">
    <source>
        <dbReference type="SAM" id="MobiDB-lite"/>
    </source>
</evidence>
<dbReference type="RefSeq" id="WP_165328327.1">
    <property type="nucleotide sequence ID" value="NZ_CP049109.1"/>
</dbReference>
<feature type="region of interest" description="Disordered" evidence="1">
    <location>
        <begin position="19"/>
        <end position="75"/>
    </location>
</feature>
<feature type="chain" id="PRO_5026156053" evidence="2">
    <location>
        <begin position="23"/>
        <end position="96"/>
    </location>
</feature>
<dbReference type="EMBL" id="CP049109">
    <property type="protein sequence ID" value="QIG81401.1"/>
    <property type="molecule type" value="Genomic_DNA"/>
</dbReference>
<dbReference type="PROSITE" id="PS51257">
    <property type="entry name" value="PROKAR_LIPOPROTEIN"/>
    <property type="match status" value="1"/>
</dbReference>
<gene>
    <name evidence="3" type="ORF">G5C33_17470</name>
</gene>
<accession>A0A6G6Y980</accession>
<protein>
    <submittedName>
        <fullName evidence="3">Uncharacterized protein</fullName>
    </submittedName>
</protein>
<sequence>MKAYRLAALAAALLACGASASAGEVSATDGGTTGRDGDRPTHCVEDDSGRQVPARHRGSRARRDGGRASDDRRPACRVGVLLMGDPCGGKARLPLQ</sequence>
<organism evidence="3 4">
    <name type="scientific">Stakelama tenebrarum</name>
    <dbReference type="NCBI Taxonomy" id="2711215"/>
    <lineage>
        <taxon>Bacteria</taxon>
        <taxon>Pseudomonadati</taxon>
        <taxon>Pseudomonadota</taxon>
        <taxon>Alphaproteobacteria</taxon>
        <taxon>Sphingomonadales</taxon>
        <taxon>Sphingomonadaceae</taxon>
        <taxon>Stakelama</taxon>
    </lineage>
</organism>
<dbReference type="Proteomes" id="UP000501568">
    <property type="component" value="Chromosome"/>
</dbReference>
<evidence type="ECO:0000313" key="4">
    <source>
        <dbReference type="Proteomes" id="UP000501568"/>
    </source>
</evidence>
<feature type="compositionally biased region" description="Basic and acidic residues" evidence="1">
    <location>
        <begin position="61"/>
        <end position="74"/>
    </location>
</feature>
<keyword evidence="2" id="KW-0732">Signal</keyword>
<name>A0A6G6Y980_9SPHN</name>
<dbReference type="KEGG" id="spzr:G5C33_17470"/>
<reference evidence="3 4" key="1">
    <citation type="submission" date="2020-02" db="EMBL/GenBank/DDBJ databases">
        <authorList>
            <person name="Zheng R.K."/>
            <person name="Sun C.M."/>
        </authorList>
    </citation>
    <scope>NUCLEOTIDE SEQUENCE [LARGE SCALE GENOMIC DNA]</scope>
    <source>
        <strain evidence="4">zrk23</strain>
    </source>
</reference>
<feature type="signal peptide" evidence="2">
    <location>
        <begin position="1"/>
        <end position="22"/>
    </location>
</feature>
<evidence type="ECO:0000313" key="3">
    <source>
        <dbReference type="EMBL" id="QIG81401.1"/>
    </source>
</evidence>
<dbReference type="AlphaFoldDB" id="A0A6G6Y980"/>
<proteinExistence type="predicted"/>